<proteinExistence type="predicted"/>
<reference evidence="1" key="1">
    <citation type="submission" date="2016-10" db="EMBL/GenBank/DDBJ databases">
        <title>Sequence of Gallionella enrichment culture.</title>
        <authorList>
            <person name="Poehlein A."/>
            <person name="Muehling M."/>
            <person name="Daniel R."/>
        </authorList>
    </citation>
    <scope>NUCLEOTIDE SEQUENCE</scope>
</reference>
<comment type="caution">
    <text evidence="1">The sequence shown here is derived from an EMBL/GenBank/DDBJ whole genome shotgun (WGS) entry which is preliminary data.</text>
</comment>
<organism evidence="1">
    <name type="scientific">mine drainage metagenome</name>
    <dbReference type="NCBI Taxonomy" id="410659"/>
    <lineage>
        <taxon>unclassified sequences</taxon>
        <taxon>metagenomes</taxon>
        <taxon>ecological metagenomes</taxon>
    </lineage>
</organism>
<name>A0A1J5R5H2_9ZZZZ</name>
<gene>
    <name evidence="1" type="ORF">GALL_268600</name>
</gene>
<dbReference type="AlphaFoldDB" id="A0A1J5R5H2"/>
<evidence type="ECO:0000313" key="1">
    <source>
        <dbReference type="EMBL" id="OIQ91198.1"/>
    </source>
</evidence>
<sequence length="97" mass="10673">MNLIADAIENVERRLVDVTVLLRFAPGPVLFEVQMKGLGDAILGFDVVAAIGLRSIDELDFATFAHPRLRPQARQFFLEVVGPGDRAHEHAILLAVI</sequence>
<accession>A0A1J5R5H2</accession>
<dbReference type="EMBL" id="MLJW01000266">
    <property type="protein sequence ID" value="OIQ91198.1"/>
    <property type="molecule type" value="Genomic_DNA"/>
</dbReference>
<protein>
    <submittedName>
        <fullName evidence="1">Uncharacterized protein</fullName>
    </submittedName>
</protein>